<feature type="transmembrane region" description="Helical" evidence="3">
    <location>
        <begin position="605"/>
        <end position="628"/>
    </location>
</feature>
<feature type="region of interest" description="Disordered" evidence="2">
    <location>
        <begin position="563"/>
        <end position="599"/>
    </location>
</feature>
<name>A0A0H2RJA1_9AGAM</name>
<sequence length="728" mass="75510">MMLVGNEQKVYILDKAEGNAAQINGHPAWGAVYDIASQQTELMDVATNVFCASGMHLPNGSFVTFGGNQAVGVGGNSTGAFNSDYGDYDGRQAIRILDPCTGDVASQGAQCAWYDNATFIAMQKQRWYSAAEPLGDGSIAIIGGFVNGGYINRNFPNTDPEFEGGAAEPTYEFFPSKGPATTMQFMITTSGLNSYALAYTLASGNMFLQANFSTIIWNPLTNVETPLPNMPGNVIRVYPASGANAMMPLTPANNYTQTILFCGGSDMPDASWGDYSFPAINTWDYPASADCQQMTPEPADGSQPQYVQDDDLPGGGRTMGQFILLPDGTMLIVNGGLNGTAGYAQATGQTPTFGQMGFGESLASGPQLTPAIYDPRKPSGSRWSQAGLSTAQFPRLYHSSAILLPDASVLIAGSNPNVDVNTSTVFPTTYTAEKFYPPYFASTRPVPQGVPTNISYGGPYFNVTVPASSYSGNANDAASNTTVMLMRPGFTTHAMNMGQRALQLNNTYTVNSDGSYVLHVSQAPNNPNILTPGPVFVFVVVKGIPSNGTLAIVGNGQIGTQPTADMAALPDPVRLDNVSGSGTGSSGGSGSSSSSSSGSSSHTGVIVGGIVAALAVLGVAGAVVGICLQRRRRAAASSNSSSSKNAAAQARYAGAAGGAGMAGMGMRQAAGRGSEGDFVPLQHADAWNASTASLNGGGMTTPYKDAGSPTPGAGGRGDYDPYYEREQR</sequence>
<feature type="compositionally biased region" description="Basic and acidic residues" evidence="2">
    <location>
        <begin position="717"/>
        <end position="728"/>
    </location>
</feature>
<organism evidence="6 7">
    <name type="scientific">Schizopora paradoxa</name>
    <dbReference type="NCBI Taxonomy" id="27342"/>
    <lineage>
        <taxon>Eukaryota</taxon>
        <taxon>Fungi</taxon>
        <taxon>Dikarya</taxon>
        <taxon>Basidiomycota</taxon>
        <taxon>Agaricomycotina</taxon>
        <taxon>Agaricomycetes</taxon>
        <taxon>Hymenochaetales</taxon>
        <taxon>Schizoporaceae</taxon>
        <taxon>Schizopora</taxon>
    </lineage>
</organism>
<dbReference type="Pfam" id="PF09118">
    <property type="entry name" value="GO-like_E_set"/>
    <property type="match status" value="1"/>
</dbReference>
<feature type="domain" description="Galactose oxidase-like Early set" evidence="5">
    <location>
        <begin position="444"/>
        <end position="549"/>
    </location>
</feature>
<dbReference type="STRING" id="27342.A0A0H2RJA1"/>
<dbReference type="InParanoid" id="A0A0H2RJA1"/>
<keyword evidence="3" id="KW-0472">Membrane</keyword>
<evidence type="ECO:0000256" key="2">
    <source>
        <dbReference type="SAM" id="MobiDB-lite"/>
    </source>
</evidence>
<keyword evidence="1" id="KW-0732">Signal</keyword>
<feature type="region of interest" description="Disordered" evidence="2">
    <location>
        <begin position="690"/>
        <end position="728"/>
    </location>
</feature>
<proteinExistence type="predicted"/>
<feature type="compositionally biased region" description="Gly residues" evidence="2">
    <location>
        <begin position="581"/>
        <end position="590"/>
    </location>
</feature>
<feature type="domain" description="Glyoxal oxidase N-terminal" evidence="4">
    <location>
        <begin position="28"/>
        <end position="146"/>
    </location>
</feature>
<dbReference type="Gene3D" id="2.60.40.10">
    <property type="entry name" value="Immunoglobulins"/>
    <property type="match status" value="1"/>
</dbReference>
<keyword evidence="3" id="KW-1133">Transmembrane helix</keyword>
<evidence type="ECO:0000256" key="1">
    <source>
        <dbReference type="ARBA" id="ARBA00022729"/>
    </source>
</evidence>
<dbReference type="AlphaFoldDB" id="A0A0H2RJA1"/>
<dbReference type="InterPro" id="IPR013783">
    <property type="entry name" value="Ig-like_fold"/>
</dbReference>
<evidence type="ECO:0000313" key="6">
    <source>
        <dbReference type="EMBL" id="KLO09513.1"/>
    </source>
</evidence>
<protein>
    <submittedName>
        <fullName evidence="6">Glyoxal oxidase</fullName>
    </submittedName>
</protein>
<dbReference type="SUPFAM" id="SSF50965">
    <property type="entry name" value="Galactose oxidase, central domain"/>
    <property type="match status" value="1"/>
</dbReference>
<dbReference type="InterPro" id="IPR014756">
    <property type="entry name" value="Ig_E-set"/>
</dbReference>
<dbReference type="Pfam" id="PF07250">
    <property type="entry name" value="Glyoxal_oxid_N"/>
    <property type="match status" value="2"/>
</dbReference>
<reference evidence="6 7" key="1">
    <citation type="submission" date="2015-04" db="EMBL/GenBank/DDBJ databases">
        <title>Complete genome sequence of Schizopora paradoxa KUC8140, a cosmopolitan wood degrader in East Asia.</title>
        <authorList>
            <consortium name="DOE Joint Genome Institute"/>
            <person name="Min B."/>
            <person name="Park H."/>
            <person name="Jang Y."/>
            <person name="Kim J.-J."/>
            <person name="Kim K.H."/>
            <person name="Pangilinan J."/>
            <person name="Lipzen A."/>
            <person name="Riley R."/>
            <person name="Grigoriev I.V."/>
            <person name="Spatafora J.W."/>
            <person name="Choi I.-G."/>
        </authorList>
    </citation>
    <scope>NUCLEOTIDE SEQUENCE [LARGE SCALE GENOMIC DNA]</scope>
    <source>
        <strain evidence="6 7">KUC8140</strain>
    </source>
</reference>
<evidence type="ECO:0000256" key="3">
    <source>
        <dbReference type="SAM" id="Phobius"/>
    </source>
</evidence>
<dbReference type="InterPro" id="IPR015202">
    <property type="entry name" value="GO-like_E_set"/>
</dbReference>
<feature type="domain" description="Glyoxal oxidase N-terminal" evidence="4">
    <location>
        <begin position="163"/>
        <end position="439"/>
    </location>
</feature>
<dbReference type="OrthoDB" id="2019572at2759"/>
<dbReference type="InterPro" id="IPR009880">
    <property type="entry name" value="Glyoxal_oxidase_N"/>
</dbReference>
<keyword evidence="7" id="KW-1185">Reference proteome</keyword>
<dbReference type="PANTHER" id="PTHR32208:SF21">
    <property type="entry name" value="LOW QUALITY PROTEIN: ALDEHYDE OXIDASE GLOX-LIKE"/>
    <property type="match status" value="1"/>
</dbReference>
<evidence type="ECO:0000259" key="5">
    <source>
        <dbReference type="Pfam" id="PF09118"/>
    </source>
</evidence>
<dbReference type="PANTHER" id="PTHR32208">
    <property type="entry name" value="SECRETED PROTEIN-RELATED"/>
    <property type="match status" value="1"/>
</dbReference>
<evidence type="ECO:0000259" key="4">
    <source>
        <dbReference type="Pfam" id="PF07250"/>
    </source>
</evidence>
<dbReference type="EMBL" id="KQ086053">
    <property type="protein sequence ID" value="KLO09513.1"/>
    <property type="molecule type" value="Genomic_DNA"/>
</dbReference>
<dbReference type="SUPFAM" id="SSF81296">
    <property type="entry name" value="E set domains"/>
    <property type="match status" value="1"/>
</dbReference>
<dbReference type="InterPro" id="IPR011043">
    <property type="entry name" value="Gal_Oxase/kelch_b-propeller"/>
</dbReference>
<keyword evidence="3" id="KW-0812">Transmembrane</keyword>
<evidence type="ECO:0000313" key="7">
    <source>
        <dbReference type="Proteomes" id="UP000053477"/>
    </source>
</evidence>
<gene>
    <name evidence="6" type="ORF">SCHPADRAFT_907682</name>
</gene>
<dbReference type="Gene3D" id="2.130.10.80">
    <property type="entry name" value="Galactose oxidase/kelch, beta-propeller"/>
    <property type="match status" value="1"/>
</dbReference>
<dbReference type="CDD" id="cd02851">
    <property type="entry name" value="E_set_GO_C"/>
    <property type="match status" value="1"/>
</dbReference>
<dbReference type="InterPro" id="IPR037293">
    <property type="entry name" value="Gal_Oxidase_central_sf"/>
</dbReference>
<accession>A0A0H2RJA1</accession>
<dbReference type="Proteomes" id="UP000053477">
    <property type="component" value="Unassembled WGS sequence"/>
</dbReference>